<dbReference type="Proteomes" id="UP000800096">
    <property type="component" value="Unassembled WGS sequence"/>
</dbReference>
<dbReference type="SUPFAM" id="SSF51395">
    <property type="entry name" value="FMN-linked oxidoreductases"/>
    <property type="match status" value="1"/>
</dbReference>
<evidence type="ECO:0000259" key="1">
    <source>
        <dbReference type="Pfam" id="PF00724"/>
    </source>
</evidence>
<dbReference type="InterPro" id="IPR001155">
    <property type="entry name" value="OxRdtase_FMN_N"/>
</dbReference>
<dbReference type="AlphaFoldDB" id="A0A6A5Q7A5"/>
<organism evidence="2 3">
    <name type="scientific">Ampelomyces quisqualis</name>
    <name type="common">Powdery mildew agent</name>
    <dbReference type="NCBI Taxonomy" id="50730"/>
    <lineage>
        <taxon>Eukaryota</taxon>
        <taxon>Fungi</taxon>
        <taxon>Dikarya</taxon>
        <taxon>Ascomycota</taxon>
        <taxon>Pezizomycotina</taxon>
        <taxon>Dothideomycetes</taxon>
        <taxon>Pleosporomycetidae</taxon>
        <taxon>Pleosporales</taxon>
        <taxon>Pleosporineae</taxon>
        <taxon>Phaeosphaeriaceae</taxon>
        <taxon>Ampelomyces</taxon>
    </lineage>
</organism>
<dbReference type="GO" id="GO:0050661">
    <property type="term" value="F:NADP binding"/>
    <property type="evidence" value="ECO:0007669"/>
    <property type="project" value="InterPro"/>
</dbReference>
<dbReference type="Pfam" id="PF00724">
    <property type="entry name" value="Oxidored_FMN"/>
    <property type="match status" value="1"/>
</dbReference>
<protein>
    <recommendedName>
        <fullName evidence="1">NADH:flavin oxidoreductase/NADH oxidase N-terminal domain-containing protein</fullName>
    </recommendedName>
</protein>
<dbReference type="EMBL" id="ML979142">
    <property type="protein sequence ID" value="KAF1911681.1"/>
    <property type="molecule type" value="Genomic_DNA"/>
</dbReference>
<dbReference type="GO" id="GO:0010181">
    <property type="term" value="F:FMN binding"/>
    <property type="evidence" value="ECO:0007669"/>
    <property type="project" value="InterPro"/>
</dbReference>
<reference evidence="2" key="1">
    <citation type="journal article" date="2020" name="Stud. Mycol.">
        <title>101 Dothideomycetes genomes: a test case for predicting lifestyles and emergence of pathogens.</title>
        <authorList>
            <person name="Haridas S."/>
            <person name="Albert R."/>
            <person name="Binder M."/>
            <person name="Bloem J."/>
            <person name="Labutti K."/>
            <person name="Salamov A."/>
            <person name="Andreopoulos B."/>
            <person name="Baker S."/>
            <person name="Barry K."/>
            <person name="Bills G."/>
            <person name="Bluhm B."/>
            <person name="Cannon C."/>
            <person name="Castanera R."/>
            <person name="Culley D."/>
            <person name="Daum C."/>
            <person name="Ezra D."/>
            <person name="Gonzalez J."/>
            <person name="Henrissat B."/>
            <person name="Kuo A."/>
            <person name="Liang C."/>
            <person name="Lipzen A."/>
            <person name="Lutzoni F."/>
            <person name="Magnuson J."/>
            <person name="Mondo S."/>
            <person name="Nolan M."/>
            <person name="Ohm R."/>
            <person name="Pangilinan J."/>
            <person name="Park H.-J."/>
            <person name="Ramirez L."/>
            <person name="Alfaro M."/>
            <person name="Sun H."/>
            <person name="Tritt A."/>
            <person name="Yoshinaga Y."/>
            <person name="Zwiers L.-H."/>
            <person name="Turgeon B."/>
            <person name="Goodwin S."/>
            <person name="Spatafora J."/>
            <person name="Crous P."/>
            <person name="Grigoriev I."/>
        </authorList>
    </citation>
    <scope>NUCLEOTIDE SEQUENCE</scope>
    <source>
        <strain evidence="2">HMLAC05119</strain>
    </source>
</reference>
<evidence type="ECO:0000313" key="2">
    <source>
        <dbReference type="EMBL" id="KAF1911681.1"/>
    </source>
</evidence>
<accession>A0A6A5Q7A5</accession>
<proteinExistence type="predicted"/>
<evidence type="ECO:0000313" key="3">
    <source>
        <dbReference type="Proteomes" id="UP000800096"/>
    </source>
</evidence>
<dbReference type="OrthoDB" id="72788at2759"/>
<dbReference type="GO" id="GO:0003959">
    <property type="term" value="F:NADPH dehydrogenase activity"/>
    <property type="evidence" value="ECO:0007669"/>
    <property type="project" value="InterPro"/>
</dbReference>
<dbReference type="PANTHER" id="PTHR43303:SF2">
    <property type="entry name" value="INDOLEAMINE 2,3-DIOXYGENASE PYRROLE 2,3-DIOXYGENASE (AFU_ORTHOLOGUE AFUA_5G01450"/>
    <property type="match status" value="1"/>
</dbReference>
<dbReference type="InterPro" id="IPR044152">
    <property type="entry name" value="YqjM-like"/>
</dbReference>
<feature type="domain" description="NADH:flavin oxidoreductase/NADH oxidase N-terminal" evidence="1">
    <location>
        <begin position="131"/>
        <end position="488"/>
    </location>
</feature>
<dbReference type="InterPro" id="IPR013785">
    <property type="entry name" value="Aldolase_TIM"/>
</dbReference>
<gene>
    <name evidence="2" type="ORF">BDU57DRAFT_598344</name>
</gene>
<name>A0A6A5Q7A5_AMPQU</name>
<dbReference type="CDD" id="cd02932">
    <property type="entry name" value="OYE_YqiM_FMN"/>
    <property type="match status" value="1"/>
</dbReference>
<dbReference type="Gene3D" id="3.20.20.70">
    <property type="entry name" value="Aldolase class I"/>
    <property type="match status" value="1"/>
</dbReference>
<dbReference type="PANTHER" id="PTHR43303">
    <property type="entry name" value="NADPH DEHYDROGENASE C23G7.10C-RELATED"/>
    <property type="match status" value="1"/>
</dbReference>
<keyword evidence="3" id="KW-1185">Reference proteome</keyword>
<sequence>MSAPNQNQPGLVASHAQYVKGAAEETIGNVTGNEAWKASGVQDKDQAVDAMKAASAHRDASTQGYGGIEQKAGSLVGCEGMEKEGAENRPAMAPQSYNQGVPDIPYFTPQHITSPGTISQDVKATKPTPTLFTPLTIRGSTLRNRIIVAPMCQYSTASHGPSTGALTDYHIATLGHYALKGAGLVFIEATGVQPNGRISPNCPGLWSDAQIPALRRVSDFIKSQGSLSGIQLAHAGRKASTCASWIAGTLKTEGGKRKVSVRAEADVGGWPDNVIGPMGGEEWTWDLKPLSDEESGYCAPRAPSEQEIGEVVQDWAKAAERAVKAGIDVIEIHGAHGYLIHQFLSPITNQRTDKYGGSFENRTRLLVEIIRAIRAVIPATMPLFLRISTTEWMEDSDLGKQHGSWDVESSIRLAKLLPALGVDLLDASSGGNHPIQRINPFNSMDYQTLIASRIRTECKQSHLNLLIGAVGLITEAEQARHIVQGGGAAHMVDKHIAHEAHAALGMTQRTDGKEPMADVILVARQFMREPEWVLKVAWQLGVDVAWPNQFLRVRFPKLYCRLVRLAQEKETRNHDGWNSLWDYGVFLFSGVWKLAAPGTACSAAQGNIKPKS</sequence>